<evidence type="ECO:0000256" key="1">
    <source>
        <dbReference type="ARBA" id="ARBA00022737"/>
    </source>
</evidence>
<dbReference type="HOGENOM" id="CLU_560196_0_0_1"/>
<evidence type="ECO:0000256" key="2">
    <source>
        <dbReference type="ARBA" id="ARBA00023043"/>
    </source>
</evidence>
<dbReference type="OrthoDB" id="4772757at2759"/>
<dbReference type="AlphaFoldDB" id="A0A0D2HVI7"/>
<evidence type="ECO:0000256" key="3">
    <source>
        <dbReference type="PROSITE-ProRule" id="PRU00023"/>
    </source>
</evidence>
<dbReference type="PANTHER" id="PTHR24198">
    <property type="entry name" value="ANKYRIN REPEAT AND PROTEIN KINASE DOMAIN-CONTAINING PROTEIN"/>
    <property type="match status" value="1"/>
</dbReference>
<dbReference type="InterPro" id="IPR002110">
    <property type="entry name" value="Ankyrin_rpt"/>
</dbReference>
<dbReference type="SUPFAM" id="SSF48403">
    <property type="entry name" value="Ankyrin repeat"/>
    <property type="match status" value="1"/>
</dbReference>
<feature type="repeat" description="ANK" evidence="3">
    <location>
        <begin position="351"/>
        <end position="383"/>
    </location>
</feature>
<keyword evidence="2 3" id="KW-0040">ANK repeat</keyword>
<reference evidence="4" key="1">
    <citation type="submission" date="2015-01" db="EMBL/GenBank/DDBJ databases">
        <title>The Genome Sequence of Cladophialophora bantiana CBS 173.52.</title>
        <authorList>
            <consortium name="The Broad Institute Genomics Platform"/>
            <person name="Cuomo C."/>
            <person name="de Hoog S."/>
            <person name="Gorbushina A."/>
            <person name="Stielow B."/>
            <person name="Teixiera M."/>
            <person name="Abouelleil A."/>
            <person name="Chapman S.B."/>
            <person name="Priest M."/>
            <person name="Young S.K."/>
            <person name="Wortman J."/>
            <person name="Nusbaum C."/>
            <person name="Birren B."/>
        </authorList>
    </citation>
    <scope>NUCLEOTIDE SEQUENCE [LARGE SCALE GENOMIC DNA]</scope>
    <source>
        <strain evidence="4">CBS 173.52</strain>
    </source>
</reference>
<dbReference type="VEuPathDB" id="FungiDB:Z519_04873"/>
<protein>
    <submittedName>
        <fullName evidence="4">Unplaced genomic scaffold supercont1.6, whole genome shotgun sequence</fullName>
    </submittedName>
</protein>
<dbReference type="EMBL" id="KN846985">
    <property type="protein sequence ID" value="KIW94895.1"/>
    <property type="molecule type" value="Genomic_DNA"/>
</dbReference>
<evidence type="ECO:0000313" key="4">
    <source>
        <dbReference type="EMBL" id="KIW94895.1"/>
    </source>
</evidence>
<dbReference type="SMART" id="SM00248">
    <property type="entry name" value="ANK"/>
    <property type="match status" value="5"/>
</dbReference>
<name>A0A0D2HVI7_CLAB1</name>
<gene>
    <name evidence="4" type="ORF">Z519_04873</name>
</gene>
<dbReference type="PROSITE" id="PS50297">
    <property type="entry name" value="ANK_REP_REGION"/>
    <property type="match status" value="1"/>
</dbReference>
<dbReference type="PANTHER" id="PTHR24198:SF165">
    <property type="entry name" value="ANKYRIN REPEAT-CONTAINING PROTEIN-RELATED"/>
    <property type="match status" value="1"/>
</dbReference>
<dbReference type="InterPro" id="IPR036770">
    <property type="entry name" value="Ankyrin_rpt-contain_sf"/>
</dbReference>
<proteinExistence type="predicted"/>
<sequence length="487" mass="54241">MSFGKLPSEVHSLIIGLVADNSSWKEGLRLRCVNRLFNREIQAQYFDFGRVHTSMEEDFEKITLKMGLQHLYRLLKGQICSPRPKTALITHLKGAVAILLSTPTFHVSDNVETRNVNTVSGTIRLEPGDRLCQTANMVALGVLDFVAGDKTTLCAQLERLARSPRQIDSLSWALVTAISAKDTVTMKTLVEREPDMDVRKHILADPLRFTITSHWYDMVRYLLDHGADVNTPHHHSHCSPRYDRMAIEQPCLSGDAKMVALMLEPQYGLKLDPGDCDRLLCSTVRKLAQPRHADRTNSYISIVRLLLQTIVPANDQGSVQHLVVHLAVVYDVHELIPIVVEMGYDVNETEGGRTHLNLAAARGETEVVQTLLDHGARHSLEGNHDAVRAACVNGRANVLRILLTQVTTIEEYGHALAAGHFLLAAKASFSDPETMLRYMEVLDCLWEHGLDLDAANCGVKALKYSLENNHFALTANLLAKGLHLPEK</sequence>
<accession>A0A0D2HVI7</accession>
<dbReference type="Gene3D" id="1.25.40.20">
    <property type="entry name" value="Ankyrin repeat-containing domain"/>
    <property type="match status" value="2"/>
</dbReference>
<dbReference type="Pfam" id="PF12796">
    <property type="entry name" value="Ank_2"/>
    <property type="match status" value="1"/>
</dbReference>
<keyword evidence="1" id="KW-0677">Repeat</keyword>
<dbReference type="RefSeq" id="XP_016621564.1">
    <property type="nucleotide sequence ID" value="XM_016762617.1"/>
</dbReference>
<dbReference type="GeneID" id="27697801"/>
<organism evidence="4">
    <name type="scientific">Cladophialophora bantiana (strain ATCC 10958 / CBS 173.52 / CDC B-1940 / NIH 8579)</name>
    <name type="common">Xylohypha bantiana</name>
    <dbReference type="NCBI Taxonomy" id="1442370"/>
    <lineage>
        <taxon>Eukaryota</taxon>
        <taxon>Fungi</taxon>
        <taxon>Dikarya</taxon>
        <taxon>Ascomycota</taxon>
        <taxon>Pezizomycotina</taxon>
        <taxon>Eurotiomycetes</taxon>
        <taxon>Chaetothyriomycetidae</taxon>
        <taxon>Chaetothyriales</taxon>
        <taxon>Herpotrichiellaceae</taxon>
        <taxon>Cladophialophora</taxon>
    </lineage>
</organism>
<dbReference type="PROSITE" id="PS50088">
    <property type="entry name" value="ANK_REPEAT"/>
    <property type="match status" value="1"/>
</dbReference>